<proteinExistence type="predicted"/>
<sequence>MSYKDGVLEVSAGRSTGCPASPYLPSLVKHRVLQAGRPRCRSANLSSSCRCSLRRFSRWSPLGDNMRCQQDPECSIPGMNTAKVKQVLRVPAFSGTRVVATKISRKGNKSSGTQVIRKPVPGTFSQNACPVFCCGLCLSQVCVHKCARQGHCYIYHFINERCNVFIVYLNYLNV</sequence>
<accession>A0A224YGA1</accession>
<dbReference type="AlphaFoldDB" id="A0A224YGA1"/>
<name>A0A224YGA1_9ACAR</name>
<reference evidence="1" key="1">
    <citation type="journal article" date="2017" name="Parasit. Vectors">
        <title>Sialotranscriptomics of Rhipicephalus zambeziensis reveals intricate expression profiles of secretory proteins and suggests tight temporal transcriptional regulation during blood-feeding.</title>
        <authorList>
            <person name="de Castro M.H."/>
            <person name="de Klerk D."/>
            <person name="Pienaar R."/>
            <person name="Rees D.J.G."/>
            <person name="Mans B.J."/>
        </authorList>
    </citation>
    <scope>NUCLEOTIDE SEQUENCE</scope>
    <source>
        <tissue evidence="1">Salivary glands</tissue>
    </source>
</reference>
<protein>
    <submittedName>
        <fullName evidence="1">Uncharacterized protein</fullName>
    </submittedName>
</protein>
<organism evidence="1">
    <name type="scientific">Rhipicephalus zambeziensis</name>
    <dbReference type="NCBI Taxonomy" id="60191"/>
    <lineage>
        <taxon>Eukaryota</taxon>
        <taxon>Metazoa</taxon>
        <taxon>Ecdysozoa</taxon>
        <taxon>Arthropoda</taxon>
        <taxon>Chelicerata</taxon>
        <taxon>Arachnida</taxon>
        <taxon>Acari</taxon>
        <taxon>Parasitiformes</taxon>
        <taxon>Ixodida</taxon>
        <taxon>Ixodoidea</taxon>
        <taxon>Ixodidae</taxon>
        <taxon>Rhipicephalinae</taxon>
        <taxon>Rhipicephalus</taxon>
        <taxon>Rhipicephalus</taxon>
    </lineage>
</organism>
<dbReference type="EMBL" id="GFPF01002345">
    <property type="protein sequence ID" value="MAA13491.1"/>
    <property type="molecule type" value="Transcribed_RNA"/>
</dbReference>
<evidence type="ECO:0000313" key="1">
    <source>
        <dbReference type="EMBL" id="MAA13491.1"/>
    </source>
</evidence>